<name>A0ABQ5FCP7_9ASTR</name>
<dbReference type="InterPro" id="IPR012337">
    <property type="entry name" value="RNaseH-like_sf"/>
</dbReference>
<evidence type="ECO:0000313" key="3">
    <source>
        <dbReference type="EMBL" id="GJT60784.1"/>
    </source>
</evidence>
<reference evidence="3" key="2">
    <citation type="submission" date="2022-01" db="EMBL/GenBank/DDBJ databases">
        <authorList>
            <person name="Yamashiro T."/>
            <person name="Shiraishi A."/>
            <person name="Satake H."/>
            <person name="Nakayama K."/>
        </authorList>
    </citation>
    <scope>NUCLEOTIDE SEQUENCE</scope>
</reference>
<dbReference type="InterPro" id="IPR043502">
    <property type="entry name" value="DNA/RNA_pol_sf"/>
</dbReference>
<evidence type="ECO:0000259" key="2">
    <source>
        <dbReference type="PROSITE" id="PS50994"/>
    </source>
</evidence>
<dbReference type="Pfam" id="PF03732">
    <property type="entry name" value="Retrotrans_gag"/>
    <property type="match status" value="1"/>
</dbReference>
<proteinExistence type="predicted"/>
<feature type="compositionally biased region" description="Acidic residues" evidence="1">
    <location>
        <begin position="101"/>
        <end position="121"/>
    </location>
</feature>
<dbReference type="EMBL" id="BQNB010017230">
    <property type="protein sequence ID" value="GJT60784.1"/>
    <property type="molecule type" value="Genomic_DNA"/>
</dbReference>
<dbReference type="Gene3D" id="3.10.10.10">
    <property type="entry name" value="HIV Type 1 Reverse Transcriptase, subunit A, domain 1"/>
    <property type="match status" value="1"/>
</dbReference>
<protein>
    <submittedName>
        <fullName evidence="3">Reverse transcriptase domain-containing protein</fullName>
    </submittedName>
</protein>
<keyword evidence="4" id="KW-1185">Reference proteome</keyword>
<keyword evidence="3" id="KW-0808">Transferase</keyword>
<gene>
    <name evidence="3" type="ORF">Tco_1004317</name>
</gene>
<feature type="compositionally biased region" description="Basic and acidic residues" evidence="1">
    <location>
        <begin position="519"/>
        <end position="528"/>
    </location>
</feature>
<dbReference type="PANTHER" id="PTHR45835">
    <property type="entry name" value="YALI0A06105P"/>
    <property type="match status" value="1"/>
</dbReference>
<keyword evidence="3" id="KW-0548">Nucleotidyltransferase</keyword>
<comment type="caution">
    <text evidence="3">The sequence shown here is derived from an EMBL/GenBank/DDBJ whole genome shotgun (WGS) entry which is preliminary data.</text>
</comment>
<organism evidence="3 4">
    <name type="scientific">Tanacetum coccineum</name>
    <dbReference type="NCBI Taxonomy" id="301880"/>
    <lineage>
        <taxon>Eukaryota</taxon>
        <taxon>Viridiplantae</taxon>
        <taxon>Streptophyta</taxon>
        <taxon>Embryophyta</taxon>
        <taxon>Tracheophyta</taxon>
        <taxon>Spermatophyta</taxon>
        <taxon>Magnoliopsida</taxon>
        <taxon>eudicotyledons</taxon>
        <taxon>Gunneridae</taxon>
        <taxon>Pentapetalae</taxon>
        <taxon>asterids</taxon>
        <taxon>campanulids</taxon>
        <taxon>Asterales</taxon>
        <taxon>Asteraceae</taxon>
        <taxon>Asteroideae</taxon>
        <taxon>Anthemideae</taxon>
        <taxon>Anthemidinae</taxon>
        <taxon>Tanacetum</taxon>
    </lineage>
</organism>
<accession>A0ABQ5FCP7</accession>
<reference evidence="3" key="1">
    <citation type="journal article" date="2022" name="Int. J. Mol. Sci.">
        <title>Draft Genome of Tanacetum Coccineum: Genomic Comparison of Closely Related Tanacetum-Family Plants.</title>
        <authorList>
            <person name="Yamashiro T."/>
            <person name="Shiraishi A."/>
            <person name="Nakayama K."/>
            <person name="Satake H."/>
        </authorList>
    </citation>
    <scope>NUCLEOTIDE SEQUENCE</scope>
</reference>
<evidence type="ECO:0000313" key="4">
    <source>
        <dbReference type="Proteomes" id="UP001151760"/>
    </source>
</evidence>
<dbReference type="Proteomes" id="UP001151760">
    <property type="component" value="Unassembled WGS sequence"/>
</dbReference>
<dbReference type="PANTHER" id="PTHR45835:SF99">
    <property type="entry name" value="CHROMO DOMAIN-CONTAINING PROTEIN-RELATED"/>
    <property type="match status" value="1"/>
</dbReference>
<feature type="region of interest" description="Disordered" evidence="1">
    <location>
        <begin position="46"/>
        <end position="172"/>
    </location>
</feature>
<dbReference type="SUPFAM" id="SSF56672">
    <property type="entry name" value="DNA/RNA polymerases"/>
    <property type="match status" value="1"/>
</dbReference>
<feature type="domain" description="Integrase catalytic" evidence="2">
    <location>
        <begin position="696"/>
        <end position="854"/>
    </location>
</feature>
<dbReference type="GO" id="GO:0003964">
    <property type="term" value="F:RNA-directed DNA polymerase activity"/>
    <property type="evidence" value="ECO:0007669"/>
    <property type="project" value="UniProtKB-KW"/>
</dbReference>
<dbReference type="InterPro" id="IPR005162">
    <property type="entry name" value="Retrotrans_gag_dom"/>
</dbReference>
<evidence type="ECO:0000256" key="1">
    <source>
        <dbReference type="SAM" id="MobiDB-lite"/>
    </source>
</evidence>
<dbReference type="Gene3D" id="3.30.420.10">
    <property type="entry name" value="Ribonuclease H-like superfamily/Ribonuclease H"/>
    <property type="match status" value="1"/>
</dbReference>
<feature type="compositionally biased region" description="Acidic residues" evidence="1">
    <location>
        <begin position="128"/>
        <end position="160"/>
    </location>
</feature>
<dbReference type="SUPFAM" id="SSF53098">
    <property type="entry name" value="Ribonuclease H-like"/>
    <property type="match status" value="1"/>
</dbReference>
<keyword evidence="3" id="KW-0695">RNA-directed DNA polymerase</keyword>
<dbReference type="PROSITE" id="PS50994">
    <property type="entry name" value="INTEGRASE"/>
    <property type="match status" value="1"/>
</dbReference>
<feature type="region of interest" description="Disordered" evidence="1">
    <location>
        <begin position="493"/>
        <end position="528"/>
    </location>
</feature>
<dbReference type="InterPro" id="IPR001584">
    <property type="entry name" value="Integrase_cat-core"/>
</dbReference>
<sequence length="854" mass="96873">MSSATSAVTYTFVYTDSKHGRAFWGADDEEISEGGIPWVIVLGYDGLPMQPVAPPSPDYIPGLEDPQTPPVPQDEDEREPMFEQPLPPVDSPTIDSPEYVTESDPEEDPEEYEDDETEDGPVDYPMDGGDDGDDDDRDSSGDDADGEDEDDKDEEDEEDEHLALADSAIVIPVDEPVFPPEGTEPVIPPPSTDITIGARITVRPQTSHILSTTGRDVKRRRQGLEMLGNGIRDNMVDLARGSSKIAPNNRGEYVLNITASRYDSQRVELRMGDRMTLQRDSRMVEERPMRLRGLGLTRIMIESIDSSGASDPSGELGSQDQMLESNHQEASGDADSHILIRTLGPEAYAMTWEILKKKMTYKYCPQGEIKKLEIELWNLKVKGNDVPAYTERFQELTLICTKFIANETEKVDKYINGLLDYIYGNVKSARPKTLNETIELANDLMDQKLRTYAEWQFDNKRKADDSSINNHSHQQQPFKRQNVAKVYNIRTGERKPYGGSLPKCTKEPSPRTCPHKISAKKEEDKSERKQIKDVPIVRYFPEVFPEDLPGLPPARPVEFQIDFIPGAAPRTLLELCNQELLLPHSCLLSTSAPPSSSPWGALGLIVKRRPGHSRMCIDYHELNKLTISPLRVREHISKDNSERRYGQFTSSRLCHRTDKRTCDEREHEEHLKAIQNCFKEREVYAKGQPNIKAIGLLVQPEIPEWKWDNITMDFITKLPRPSQGFDTIWVIMDRLTKSTHFLPIRENDPLDKLARLYLNRIVARYGIPASIICDRDGRFTSNFWRLFQKALGTDISMSTAYHPETDGQSERTIQTLKDMLRACVINFCKGWVKNLPLAEFSYNNSYHASIKAAP</sequence>
<dbReference type="InterPro" id="IPR036397">
    <property type="entry name" value="RNaseH_sf"/>
</dbReference>